<dbReference type="EMBL" id="GG662425">
    <property type="protein sequence ID" value="EWS71642.1"/>
    <property type="molecule type" value="Genomic_DNA"/>
</dbReference>
<keyword evidence="1" id="KW-1133">Transmembrane helix</keyword>
<protein>
    <submittedName>
        <fullName evidence="2">Transmembrane protein, putative</fullName>
    </submittedName>
</protein>
<evidence type="ECO:0000313" key="3">
    <source>
        <dbReference type="Proteomes" id="UP000009168"/>
    </source>
</evidence>
<dbReference type="Proteomes" id="UP000009168">
    <property type="component" value="Unassembled WGS sequence"/>
</dbReference>
<dbReference type="RefSeq" id="XP_012655823.1">
    <property type="nucleotide sequence ID" value="XM_012800369.1"/>
</dbReference>
<dbReference type="InParanoid" id="W7X1Y3"/>
<dbReference type="OrthoDB" id="272139at2759"/>
<keyword evidence="1" id="KW-0472">Membrane</keyword>
<evidence type="ECO:0000313" key="2">
    <source>
        <dbReference type="EMBL" id="EWS71642.1"/>
    </source>
</evidence>
<gene>
    <name evidence="2" type="ORF">TTHERM_002653351</name>
</gene>
<dbReference type="GeneID" id="24442571"/>
<dbReference type="KEGG" id="tet:TTHERM_002653351"/>
<organism evidence="2 3">
    <name type="scientific">Tetrahymena thermophila (strain SB210)</name>
    <dbReference type="NCBI Taxonomy" id="312017"/>
    <lineage>
        <taxon>Eukaryota</taxon>
        <taxon>Sar</taxon>
        <taxon>Alveolata</taxon>
        <taxon>Ciliophora</taxon>
        <taxon>Intramacronucleata</taxon>
        <taxon>Oligohymenophorea</taxon>
        <taxon>Hymenostomatida</taxon>
        <taxon>Tetrahymenina</taxon>
        <taxon>Tetrahymenidae</taxon>
        <taxon>Tetrahymena</taxon>
    </lineage>
</organism>
<reference evidence="3" key="1">
    <citation type="journal article" date="2006" name="PLoS Biol.">
        <title>Macronuclear genome sequence of the ciliate Tetrahymena thermophila, a model eukaryote.</title>
        <authorList>
            <person name="Eisen J.A."/>
            <person name="Coyne R.S."/>
            <person name="Wu M."/>
            <person name="Wu D."/>
            <person name="Thiagarajan M."/>
            <person name="Wortman J.R."/>
            <person name="Badger J.H."/>
            <person name="Ren Q."/>
            <person name="Amedeo P."/>
            <person name="Jones K.M."/>
            <person name="Tallon L.J."/>
            <person name="Delcher A.L."/>
            <person name="Salzberg S.L."/>
            <person name="Silva J.C."/>
            <person name="Haas B.J."/>
            <person name="Majoros W.H."/>
            <person name="Farzad M."/>
            <person name="Carlton J.M."/>
            <person name="Smith R.K. Jr."/>
            <person name="Garg J."/>
            <person name="Pearlman R.E."/>
            <person name="Karrer K.M."/>
            <person name="Sun L."/>
            <person name="Manning G."/>
            <person name="Elde N.C."/>
            <person name="Turkewitz A.P."/>
            <person name="Asai D.J."/>
            <person name="Wilkes D.E."/>
            <person name="Wang Y."/>
            <person name="Cai H."/>
            <person name="Collins K."/>
            <person name="Stewart B.A."/>
            <person name="Lee S.R."/>
            <person name="Wilamowska K."/>
            <person name="Weinberg Z."/>
            <person name="Ruzzo W.L."/>
            <person name="Wloga D."/>
            <person name="Gaertig J."/>
            <person name="Frankel J."/>
            <person name="Tsao C.-C."/>
            <person name="Gorovsky M.A."/>
            <person name="Keeling P.J."/>
            <person name="Waller R.F."/>
            <person name="Patron N.J."/>
            <person name="Cherry J.M."/>
            <person name="Stover N.A."/>
            <person name="Krieger C.J."/>
            <person name="del Toro C."/>
            <person name="Ryder H.F."/>
            <person name="Williamson S.C."/>
            <person name="Barbeau R.A."/>
            <person name="Hamilton E.P."/>
            <person name="Orias E."/>
        </authorList>
    </citation>
    <scope>NUCLEOTIDE SEQUENCE [LARGE SCALE GENOMIC DNA]</scope>
    <source>
        <strain evidence="3">SB210</strain>
    </source>
</reference>
<evidence type="ECO:0000256" key="1">
    <source>
        <dbReference type="SAM" id="Phobius"/>
    </source>
</evidence>
<feature type="transmembrane region" description="Helical" evidence="1">
    <location>
        <begin position="25"/>
        <end position="48"/>
    </location>
</feature>
<keyword evidence="1 2" id="KW-0812">Transmembrane</keyword>
<accession>W7X1Y3</accession>
<dbReference type="AlphaFoldDB" id="W7X1Y3"/>
<name>W7X1Y3_TETTS</name>
<sequence>MTSTSINCTYNHDSLFLPTEFGPRFLFDLTQVFHAILHILIILVSINFF</sequence>
<keyword evidence="3" id="KW-1185">Reference proteome</keyword>
<proteinExistence type="predicted"/>